<comment type="caution">
    <text evidence="1">The sequence shown here is derived from an EMBL/GenBank/DDBJ whole genome shotgun (WGS) entry which is preliminary data.</text>
</comment>
<organism evidence="1 2">
    <name type="scientific">Aspergillus oryzae</name>
    <name type="common">Yellow koji mold</name>
    <dbReference type="NCBI Taxonomy" id="5062"/>
    <lineage>
        <taxon>Eukaryota</taxon>
        <taxon>Fungi</taxon>
        <taxon>Dikarya</taxon>
        <taxon>Ascomycota</taxon>
        <taxon>Pezizomycotina</taxon>
        <taxon>Eurotiomycetes</taxon>
        <taxon>Eurotiomycetidae</taxon>
        <taxon>Eurotiales</taxon>
        <taxon>Aspergillaceae</taxon>
        <taxon>Aspergillus</taxon>
        <taxon>Aspergillus subgen. Circumdati</taxon>
    </lineage>
</organism>
<reference evidence="1" key="1">
    <citation type="submission" date="2023-04" db="EMBL/GenBank/DDBJ databases">
        <title>Aspergillus oryzae NBRC 4228.</title>
        <authorList>
            <person name="Ichikawa N."/>
            <person name="Sato H."/>
            <person name="Tonouchi N."/>
        </authorList>
    </citation>
    <scope>NUCLEOTIDE SEQUENCE</scope>
    <source>
        <strain evidence="1">NBRC 4228</strain>
    </source>
</reference>
<sequence length="73" mass="8252">MERHVCQALNLSGYPDNARLESVVDAFHADLSCQVLMNSTSHDAHRIVRHVQMNSSKARHFAAPHSHNDYLVD</sequence>
<protein>
    <submittedName>
        <fullName evidence="1">Unnamed protein product</fullName>
    </submittedName>
</protein>
<evidence type="ECO:0000313" key="2">
    <source>
        <dbReference type="Proteomes" id="UP001165205"/>
    </source>
</evidence>
<dbReference type="AlphaFoldDB" id="A0AAN5BU60"/>
<dbReference type="Proteomes" id="UP001165205">
    <property type="component" value="Unassembled WGS sequence"/>
</dbReference>
<evidence type="ECO:0000313" key="1">
    <source>
        <dbReference type="EMBL" id="GMG26585.1"/>
    </source>
</evidence>
<dbReference type="EMBL" id="BSYA01000027">
    <property type="protein sequence ID" value="GMG26585.1"/>
    <property type="molecule type" value="Genomic_DNA"/>
</dbReference>
<gene>
    <name evidence="1" type="ORF">Aory04_000337600</name>
</gene>
<name>A0AAN5BU60_ASPOZ</name>
<accession>A0AAN5BU60</accession>
<proteinExistence type="predicted"/>